<sequence length="465" mass="52551">MAEQSEQKIRKLPQALEAEAAVLGAMLLNPETVPKVIQQLGPDPDHFYLQPHRKVYQAILSLFDQNTAIDLVTVTTELKRMKQLEAVGGVPFVSGLLDSVLTTAYCEEHAKLVLEKSIQRQLIQTATEIVQNGYDEGRRYDELLDEAEQKIFDIRQAGTRKGFAKIKKLLMTEMERIEKARAEKKLITGVETGFHDLDEKTSGIQAGELAIVAGRPSMGKTSLALNITVNAATRNKIPVAIFSLEMSTETLVQRLICSEAGITMNNLRRGMLSKKDRSRLSAALGPLYETQIYIDDTPSLTALEIRARARRLRSEVPLGLIIIDYLQLMEAHGGRRRDRNRQQEISEISRSLKAMAKELDTPVMALSQLSRLPERRETRKPQLADLRESGAIEQDADLVLLLYRPEFYHPEDESLKGNADVIIAKQRNGPLGTIKLAFFGQYMRFENRYRPEIPEPEEQEDYLPE</sequence>
<evidence type="ECO:0000256" key="7">
    <source>
        <dbReference type="ARBA" id="ARBA00022840"/>
    </source>
</evidence>
<evidence type="ECO:0000256" key="11">
    <source>
        <dbReference type="NCBIfam" id="TIGR00665"/>
    </source>
</evidence>
<dbReference type="InterPro" id="IPR003593">
    <property type="entry name" value="AAA+_ATPase"/>
</dbReference>
<evidence type="ECO:0000256" key="10">
    <source>
        <dbReference type="ARBA" id="ARBA00048954"/>
    </source>
</evidence>
<dbReference type="GO" id="GO:0043139">
    <property type="term" value="F:5'-3' DNA helicase activity"/>
    <property type="evidence" value="ECO:0007669"/>
    <property type="project" value="UniProtKB-EC"/>
</dbReference>
<comment type="function">
    <text evidence="12">The main replicative DNA helicase, it participates in initiation and elongation during chromosome replication. Travels ahead of the DNA replisome, separating dsDNA into templates for DNA synthesis. A processive ATP-dependent 5'-3' DNA helicase it has DNA-dependent ATPase activity.</text>
</comment>
<evidence type="ECO:0000256" key="4">
    <source>
        <dbReference type="ARBA" id="ARBA00022741"/>
    </source>
</evidence>
<keyword evidence="5 12" id="KW-0378">Hydrolase</keyword>
<dbReference type="AlphaFoldDB" id="A0A235BZR5"/>
<dbReference type="GO" id="GO:1990077">
    <property type="term" value="C:primosome complex"/>
    <property type="evidence" value="ECO:0007669"/>
    <property type="project" value="UniProtKB-UniRule"/>
</dbReference>
<dbReference type="NCBIfam" id="NF004384">
    <property type="entry name" value="PRK05748.1"/>
    <property type="match status" value="1"/>
</dbReference>
<dbReference type="Gene3D" id="3.40.50.300">
    <property type="entry name" value="P-loop containing nucleotide triphosphate hydrolases"/>
    <property type="match status" value="1"/>
</dbReference>
<dbReference type="InterPro" id="IPR016136">
    <property type="entry name" value="DNA_helicase_N/primase_C"/>
</dbReference>
<evidence type="ECO:0000256" key="8">
    <source>
        <dbReference type="ARBA" id="ARBA00023125"/>
    </source>
</evidence>
<evidence type="ECO:0000313" key="14">
    <source>
        <dbReference type="EMBL" id="OYD17035.1"/>
    </source>
</evidence>
<dbReference type="Proteomes" id="UP000215559">
    <property type="component" value="Unassembled WGS sequence"/>
</dbReference>
<dbReference type="GO" id="GO:0003677">
    <property type="term" value="F:DNA binding"/>
    <property type="evidence" value="ECO:0007669"/>
    <property type="project" value="UniProtKB-UniRule"/>
</dbReference>
<dbReference type="GO" id="GO:0005829">
    <property type="term" value="C:cytosol"/>
    <property type="evidence" value="ECO:0007669"/>
    <property type="project" value="TreeGrafter"/>
</dbReference>
<evidence type="ECO:0000256" key="2">
    <source>
        <dbReference type="ARBA" id="ARBA00022515"/>
    </source>
</evidence>
<keyword evidence="9" id="KW-0413">Isomerase</keyword>
<dbReference type="SMART" id="SM00382">
    <property type="entry name" value="AAA"/>
    <property type="match status" value="1"/>
</dbReference>
<dbReference type="FunFam" id="1.10.860.10:FF:000001">
    <property type="entry name" value="Replicative DNA helicase"/>
    <property type="match status" value="1"/>
</dbReference>
<dbReference type="EMBL" id="NOZP01000025">
    <property type="protein sequence ID" value="OYD17035.1"/>
    <property type="molecule type" value="Genomic_DNA"/>
</dbReference>
<proteinExistence type="inferred from homology"/>
<evidence type="ECO:0000256" key="1">
    <source>
        <dbReference type="ARBA" id="ARBA00008428"/>
    </source>
</evidence>
<dbReference type="GO" id="GO:0016887">
    <property type="term" value="F:ATP hydrolysis activity"/>
    <property type="evidence" value="ECO:0007669"/>
    <property type="project" value="RHEA"/>
</dbReference>
<dbReference type="InterPro" id="IPR007694">
    <property type="entry name" value="DNA_helicase_DnaB-like_C"/>
</dbReference>
<dbReference type="InterPro" id="IPR036185">
    <property type="entry name" value="DNA_heli_DnaB-like_N_sf"/>
</dbReference>
<dbReference type="Pfam" id="PF03796">
    <property type="entry name" value="DnaB_C"/>
    <property type="match status" value="1"/>
</dbReference>
<dbReference type="PANTHER" id="PTHR30153:SF2">
    <property type="entry name" value="REPLICATIVE DNA HELICASE"/>
    <property type="match status" value="1"/>
</dbReference>
<dbReference type="SUPFAM" id="SSF52540">
    <property type="entry name" value="P-loop containing nucleoside triphosphate hydrolases"/>
    <property type="match status" value="1"/>
</dbReference>
<evidence type="ECO:0000313" key="15">
    <source>
        <dbReference type="Proteomes" id="UP000215559"/>
    </source>
</evidence>
<protein>
    <recommendedName>
        <fullName evidence="11 12">Replicative DNA helicase</fullName>
        <ecNumber evidence="11 12">5.6.2.3</ecNumber>
    </recommendedName>
</protein>
<evidence type="ECO:0000256" key="3">
    <source>
        <dbReference type="ARBA" id="ARBA00022705"/>
    </source>
</evidence>
<dbReference type="Pfam" id="PF00772">
    <property type="entry name" value="DnaB"/>
    <property type="match status" value="1"/>
</dbReference>
<keyword evidence="4 12" id="KW-0547">Nucleotide-binding</keyword>
<dbReference type="PROSITE" id="PS51199">
    <property type="entry name" value="SF4_HELICASE"/>
    <property type="match status" value="1"/>
</dbReference>
<dbReference type="GO" id="GO:0006269">
    <property type="term" value="P:DNA replication, synthesis of primer"/>
    <property type="evidence" value="ECO:0007669"/>
    <property type="project" value="UniProtKB-UniRule"/>
</dbReference>
<evidence type="ECO:0000256" key="5">
    <source>
        <dbReference type="ARBA" id="ARBA00022801"/>
    </source>
</evidence>
<gene>
    <name evidence="14" type="primary">dnaB</name>
    <name evidence="14" type="ORF">CH330_01075</name>
</gene>
<keyword evidence="7 12" id="KW-0067">ATP-binding</keyword>
<dbReference type="InterPro" id="IPR027417">
    <property type="entry name" value="P-loop_NTPase"/>
</dbReference>
<organism evidence="14 15">
    <name type="scientific">candidate division WOR-3 bacterium JGI_Cruoil_03_51_56</name>
    <dbReference type="NCBI Taxonomy" id="1973747"/>
    <lineage>
        <taxon>Bacteria</taxon>
        <taxon>Bacteria division WOR-3</taxon>
    </lineage>
</organism>
<dbReference type="Gene3D" id="1.10.860.10">
    <property type="entry name" value="DNAb Helicase, Chain A"/>
    <property type="match status" value="1"/>
</dbReference>
<accession>A0A235BZR5</accession>
<dbReference type="GO" id="GO:0005524">
    <property type="term" value="F:ATP binding"/>
    <property type="evidence" value="ECO:0007669"/>
    <property type="project" value="UniProtKB-UniRule"/>
</dbReference>
<dbReference type="NCBIfam" id="TIGR00665">
    <property type="entry name" value="DnaB"/>
    <property type="match status" value="1"/>
</dbReference>
<dbReference type="CDD" id="cd00984">
    <property type="entry name" value="DnaB_C"/>
    <property type="match status" value="1"/>
</dbReference>
<comment type="similarity">
    <text evidence="1 12">Belongs to the helicase family. DnaB subfamily.</text>
</comment>
<name>A0A235BZR5_UNCW3</name>
<dbReference type="EC" id="5.6.2.3" evidence="11 12"/>
<keyword evidence="3 12" id="KW-0235">DNA replication</keyword>
<evidence type="ECO:0000256" key="6">
    <source>
        <dbReference type="ARBA" id="ARBA00022806"/>
    </source>
</evidence>
<evidence type="ECO:0000259" key="13">
    <source>
        <dbReference type="PROSITE" id="PS51199"/>
    </source>
</evidence>
<reference evidence="14 15" key="1">
    <citation type="submission" date="2017-07" db="EMBL/GenBank/DDBJ databases">
        <title>Recovery of genomes from metagenomes via a dereplication, aggregation, and scoring strategy.</title>
        <authorList>
            <person name="Sieber C.M."/>
            <person name="Probst A.J."/>
            <person name="Sharrar A."/>
            <person name="Thomas B.C."/>
            <person name="Hess M."/>
            <person name="Tringe S.G."/>
            <person name="Banfield J.F."/>
        </authorList>
    </citation>
    <scope>NUCLEOTIDE SEQUENCE [LARGE SCALE GENOMIC DNA]</scope>
    <source>
        <strain evidence="14">JGI_Cruoil_03_51_56</strain>
    </source>
</reference>
<dbReference type="FunFam" id="3.40.50.300:FF:000076">
    <property type="entry name" value="Replicative DNA helicase"/>
    <property type="match status" value="1"/>
</dbReference>
<keyword evidence="2 12" id="KW-0639">Primosome</keyword>
<dbReference type="PANTHER" id="PTHR30153">
    <property type="entry name" value="REPLICATIVE DNA HELICASE DNAB"/>
    <property type="match status" value="1"/>
</dbReference>
<dbReference type="InterPro" id="IPR007693">
    <property type="entry name" value="DNA_helicase_DnaB-like_N"/>
</dbReference>
<dbReference type="SUPFAM" id="SSF48024">
    <property type="entry name" value="N-terminal domain of DnaB helicase"/>
    <property type="match status" value="1"/>
</dbReference>
<feature type="domain" description="SF4 helicase" evidence="13">
    <location>
        <begin position="183"/>
        <end position="452"/>
    </location>
</feature>
<evidence type="ECO:0000256" key="12">
    <source>
        <dbReference type="RuleBase" id="RU362085"/>
    </source>
</evidence>
<keyword evidence="6 12" id="KW-0347">Helicase</keyword>
<evidence type="ECO:0000256" key="9">
    <source>
        <dbReference type="ARBA" id="ARBA00023235"/>
    </source>
</evidence>
<dbReference type="GO" id="GO:0042802">
    <property type="term" value="F:identical protein binding"/>
    <property type="evidence" value="ECO:0007669"/>
    <property type="project" value="UniProtKB-ARBA"/>
</dbReference>
<dbReference type="InterPro" id="IPR007692">
    <property type="entry name" value="DNA_helicase_DnaB"/>
</dbReference>
<comment type="caution">
    <text evidence="14">The sequence shown here is derived from an EMBL/GenBank/DDBJ whole genome shotgun (WGS) entry which is preliminary data.</text>
</comment>
<keyword evidence="8 12" id="KW-0238">DNA-binding</keyword>
<comment type="catalytic activity">
    <reaction evidence="10 12">
        <text>ATP + H2O = ADP + phosphate + H(+)</text>
        <dbReference type="Rhea" id="RHEA:13065"/>
        <dbReference type="ChEBI" id="CHEBI:15377"/>
        <dbReference type="ChEBI" id="CHEBI:15378"/>
        <dbReference type="ChEBI" id="CHEBI:30616"/>
        <dbReference type="ChEBI" id="CHEBI:43474"/>
        <dbReference type="ChEBI" id="CHEBI:456216"/>
        <dbReference type="EC" id="5.6.2.3"/>
    </reaction>
</comment>